<feature type="region of interest" description="Disordered" evidence="1">
    <location>
        <begin position="234"/>
        <end position="308"/>
    </location>
</feature>
<reference evidence="2" key="1">
    <citation type="submission" date="2021-03" db="EMBL/GenBank/DDBJ databases">
        <authorList>
            <person name="Tagirdzhanova G."/>
        </authorList>
    </citation>
    <scope>NUCLEOTIDE SEQUENCE</scope>
</reference>
<dbReference type="OrthoDB" id="5600252at2759"/>
<comment type="caution">
    <text evidence="2">The sequence shown here is derived from an EMBL/GenBank/DDBJ whole genome shotgun (WGS) entry which is preliminary data.</text>
</comment>
<name>A0A8H3FS42_9LECA</name>
<organism evidence="2 3">
    <name type="scientific">Alectoria fallacina</name>
    <dbReference type="NCBI Taxonomy" id="1903189"/>
    <lineage>
        <taxon>Eukaryota</taxon>
        <taxon>Fungi</taxon>
        <taxon>Dikarya</taxon>
        <taxon>Ascomycota</taxon>
        <taxon>Pezizomycotina</taxon>
        <taxon>Lecanoromycetes</taxon>
        <taxon>OSLEUM clade</taxon>
        <taxon>Lecanoromycetidae</taxon>
        <taxon>Lecanorales</taxon>
        <taxon>Lecanorineae</taxon>
        <taxon>Parmeliaceae</taxon>
        <taxon>Alectoria</taxon>
    </lineage>
</organism>
<dbReference type="EMBL" id="CAJPDR010000273">
    <property type="protein sequence ID" value="CAF9929761.1"/>
    <property type="molecule type" value="Genomic_DNA"/>
</dbReference>
<accession>A0A8H3FS42</accession>
<feature type="region of interest" description="Disordered" evidence="1">
    <location>
        <begin position="1"/>
        <end position="74"/>
    </location>
</feature>
<protein>
    <submittedName>
        <fullName evidence="2">Uncharacterized protein</fullName>
    </submittedName>
</protein>
<evidence type="ECO:0000256" key="1">
    <source>
        <dbReference type="SAM" id="MobiDB-lite"/>
    </source>
</evidence>
<feature type="compositionally biased region" description="Basic and acidic residues" evidence="1">
    <location>
        <begin position="27"/>
        <end position="39"/>
    </location>
</feature>
<evidence type="ECO:0000313" key="2">
    <source>
        <dbReference type="EMBL" id="CAF9929761.1"/>
    </source>
</evidence>
<dbReference type="Proteomes" id="UP000664203">
    <property type="component" value="Unassembled WGS sequence"/>
</dbReference>
<keyword evidence="3" id="KW-1185">Reference proteome</keyword>
<gene>
    <name evidence="2" type="ORF">ALECFALPRED_004447</name>
</gene>
<proteinExistence type="predicted"/>
<feature type="compositionally biased region" description="Basic and acidic residues" evidence="1">
    <location>
        <begin position="274"/>
        <end position="285"/>
    </location>
</feature>
<feature type="compositionally biased region" description="Basic and acidic residues" evidence="1">
    <location>
        <begin position="53"/>
        <end position="70"/>
    </location>
</feature>
<evidence type="ECO:0000313" key="3">
    <source>
        <dbReference type="Proteomes" id="UP000664203"/>
    </source>
</evidence>
<feature type="compositionally biased region" description="Basic residues" evidence="1">
    <location>
        <begin position="1"/>
        <end position="10"/>
    </location>
</feature>
<feature type="compositionally biased region" description="Low complexity" evidence="1">
    <location>
        <begin position="256"/>
        <end position="272"/>
    </location>
</feature>
<feature type="compositionally biased region" description="Basic and acidic residues" evidence="1">
    <location>
        <begin position="234"/>
        <end position="252"/>
    </location>
</feature>
<sequence length="493" mass="54962">MAPTKKKKKPVSNPARGFATTSTASKSKYDEAKELEGGVRLEVSNVHAVSTEDGSRKEDSSNREPEKALDELTSEELESQLEGYSLQILVENHGEKTKRSVSRQASRLLTEKRLLRSQAEYLGIRQWLPPEIIQLITDLLHGHEDSKIYSQATFDTNKLFPELAEDDLLIKLWTLKKLLPQLGFSGQRTELALRHLLIAIKESGPQSLFSGKESAWGLDECLTWLALDSEPADLPRFDPSERQSHCSVDQRRPGLTGNTPTNTENTPATTPPDSRPESPLSKEDPPQQPQIPDEDSSLSSAGDSDNDADPEQLVIKYLDLQSRLNKINPELTEIDARWQRRSKGKRLVITGNLDSASKRRTERLTAKIHRIKSDLLFDEDKANSRWAEIRINLAQEAAERKKLGITNDGEQEKVTPTVRSNSNVVESNHGDDDTDGMLAGFFTSLPDTATDPATGLSIMSTTSEEGSNVEIRDFGKWTGMSPRRVLEEACKAR</sequence>
<dbReference type="AlphaFoldDB" id="A0A8H3FS42"/>